<accession>A0A2P8ECB7</accession>
<protein>
    <submittedName>
        <fullName evidence="2">Uncharacterized protein</fullName>
    </submittedName>
</protein>
<keyword evidence="3" id="KW-1185">Reference proteome</keyword>
<keyword evidence="1" id="KW-1133">Transmembrane helix</keyword>
<dbReference type="Proteomes" id="UP000240708">
    <property type="component" value="Unassembled WGS sequence"/>
</dbReference>
<feature type="transmembrane region" description="Helical" evidence="1">
    <location>
        <begin position="20"/>
        <end position="39"/>
    </location>
</feature>
<name>A0A2P8ECB7_9BACT</name>
<dbReference type="AlphaFoldDB" id="A0A2P8ECB7"/>
<comment type="caution">
    <text evidence="2">The sequence shown here is derived from an EMBL/GenBank/DDBJ whole genome shotgun (WGS) entry which is preliminary data.</text>
</comment>
<evidence type="ECO:0000313" key="2">
    <source>
        <dbReference type="EMBL" id="PSL07118.1"/>
    </source>
</evidence>
<dbReference type="EMBL" id="PYGF01000001">
    <property type="protein sequence ID" value="PSL07118.1"/>
    <property type="molecule type" value="Genomic_DNA"/>
</dbReference>
<evidence type="ECO:0000256" key="1">
    <source>
        <dbReference type="SAM" id="Phobius"/>
    </source>
</evidence>
<evidence type="ECO:0000313" key="3">
    <source>
        <dbReference type="Proteomes" id="UP000240708"/>
    </source>
</evidence>
<sequence length="141" mass="15362">MLPYRSPLKLRACHAACNSVVILTAAYSVFFAASLRFVALARLCRNCLIESGLLQLGSAHCTSFSRKKSTGCQCFCSPAGRCGLRDCHAFCTNPGSQHTGNRLYPANAQKAKNHASPCVVPFHSGLLWRIKLQKPCIPLHT</sequence>
<keyword evidence="1" id="KW-0472">Membrane</keyword>
<keyword evidence="1" id="KW-0812">Transmembrane</keyword>
<reference evidence="2 3" key="1">
    <citation type="submission" date="2018-03" db="EMBL/GenBank/DDBJ databases">
        <title>Genomic Encyclopedia of Archaeal and Bacterial Type Strains, Phase II (KMG-II): from individual species to whole genera.</title>
        <authorList>
            <person name="Goeker M."/>
        </authorList>
    </citation>
    <scope>NUCLEOTIDE SEQUENCE [LARGE SCALE GENOMIC DNA]</scope>
    <source>
        <strain evidence="2 3">DSM 28057</strain>
    </source>
</reference>
<gene>
    <name evidence="2" type="ORF">CLV48_10146</name>
</gene>
<organism evidence="2 3">
    <name type="scientific">Cecembia rubra</name>
    <dbReference type="NCBI Taxonomy" id="1485585"/>
    <lineage>
        <taxon>Bacteria</taxon>
        <taxon>Pseudomonadati</taxon>
        <taxon>Bacteroidota</taxon>
        <taxon>Cytophagia</taxon>
        <taxon>Cytophagales</taxon>
        <taxon>Cyclobacteriaceae</taxon>
        <taxon>Cecembia</taxon>
    </lineage>
</organism>
<proteinExistence type="predicted"/>